<dbReference type="InterPro" id="IPR018758">
    <property type="entry name" value="FtrD-like"/>
</dbReference>
<dbReference type="Proteomes" id="UP000293296">
    <property type="component" value="Chromosome"/>
</dbReference>
<protein>
    <submittedName>
        <fullName evidence="2">DUF2318 domain-containing protein</fullName>
    </submittedName>
</protein>
<dbReference type="KEGG" id="dcb:C3Y92_09020"/>
<dbReference type="EMBL" id="CP026538">
    <property type="protein sequence ID" value="QAZ67358.1"/>
    <property type="molecule type" value="Genomic_DNA"/>
</dbReference>
<dbReference type="Pfam" id="PF10080">
    <property type="entry name" value="FtrD-like"/>
    <property type="match status" value="1"/>
</dbReference>
<keyword evidence="3" id="KW-1185">Reference proteome</keyword>
<gene>
    <name evidence="2" type="ORF">C3Y92_09020</name>
</gene>
<evidence type="ECO:0000313" key="2">
    <source>
        <dbReference type="EMBL" id="QAZ67358.1"/>
    </source>
</evidence>
<proteinExistence type="predicted"/>
<evidence type="ECO:0000259" key="1">
    <source>
        <dbReference type="Pfam" id="PF10080"/>
    </source>
</evidence>
<feature type="domain" description="Membrane iron-sulfur containing protein FtrD-like" evidence="1">
    <location>
        <begin position="58"/>
        <end position="159"/>
    </location>
</feature>
<dbReference type="RefSeq" id="WP_129351873.1">
    <property type="nucleotide sequence ID" value="NZ_CP026538.1"/>
</dbReference>
<dbReference type="OrthoDB" id="9792533at2"/>
<organism evidence="2 3">
    <name type="scientific">Solidesulfovibrio carbinolicus</name>
    <dbReference type="NCBI Taxonomy" id="296842"/>
    <lineage>
        <taxon>Bacteria</taxon>
        <taxon>Pseudomonadati</taxon>
        <taxon>Thermodesulfobacteriota</taxon>
        <taxon>Desulfovibrionia</taxon>
        <taxon>Desulfovibrionales</taxon>
        <taxon>Desulfovibrionaceae</taxon>
        <taxon>Solidesulfovibrio</taxon>
    </lineage>
</organism>
<sequence>MPFPAPKRLLPAFLACLAVLAVVFVAAGPGHALLGFSSGPTSLKPADGVVAFPTADLADGKAHFFTVDAAGKEVRFFAVKTKDGRVRTALDTCDVCYPEKKGYRQEGDFMLCINCGRRFHMNMVGDQRGGCNPSPLASEVAGESVRIKMADLAVGAAYF</sequence>
<reference evidence="2 3" key="1">
    <citation type="submission" date="2018-02" db="EMBL/GenBank/DDBJ databases">
        <title>Genome sequence of Desulfovibrio carbinolicus DSM 3852.</title>
        <authorList>
            <person name="Wilbanks E."/>
            <person name="Skennerton C.T."/>
            <person name="Orphan V.J."/>
        </authorList>
    </citation>
    <scope>NUCLEOTIDE SEQUENCE [LARGE SCALE GENOMIC DNA]</scope>
    <source>
        <strain evidence="2 3">DSM 3852</strain>
    </source>
</reference>
<accession>A0A4P6HQ72</accession>
<evidence type="ECO:0000313" key="3">
    <source>
        <dbReference type="Proteomes" id="UP000293296"/>
    </source>
</evidence>
<dbReference type="AlphaFoldDB" id="A0A4P6HQ72"/>
<name>A0A4P6HQ72_9BACT</name>